<comment type="caution">
    <text evidence="4">The sequence shown here is derived from an EMBL/GenBank/DDBJ whole genome shotgun (WGS) entry which is preliminary data.</text>
</comment>
<dbReference type="InterPro" id="IPR032466">
    <property type="entry name" value="Metal_Hydrolase"/>
</dbReference>
<dbReference type="InterPro" id="IPR001130">
    <property type="entry name" value="TatD-like"/>
</dbReference>
<name>A0ABW4DBC8_9BACL</name>
<gene>
    <name evidence="4" type="ORF">ACFQ5D_04085</name>
</gene>
<dbReference type="PROSITE" id="PS01091">
    <property type="entry name" value="TATD_3"/>
    <property type="match status" value="1"/>
</dbReference>
<dbReference type="SUPFAM" id="SSF51556">
    <property type="entry name" value="Metallo-dependent hydrolases"/>
    <property type="match status" value="1"/>
</dbReference>
<proteinExistence type="predicted"/>
<keyword evidence="5" id="KW-1185">Reference proteome</keyword>
<dbReference type="PANTHER" id="PTHR10060">
    <property type="entry name" value="TATD FAMILY DEOXYRIBONUCLEASE"/>
    <property type="match status" value="1"/>
</dbReference>
<dbReference type="InterPro" id="IPR050891">
    <property type="entry name" value="TatD-type_Hydrolase"/>
</dbReference>
<evidence type="ECO:0000256" key="3">
    <source>
        <dbReference type="ARBA" id="ARBA00022801"/>
    </source>
</evidence>
<evidence type="ECO:0000313" key="4">
    <source>
        <dbReference type="EMBL" id="MFD1460641.1"/>
    </source>
</evidence>
<dbReference type="PANTHER" id="PTHR10060:SF15">
    <property type="entry name" value="DEOXYRIBONUCLEASE TATDN1"/>
    <property type="match status" value="1"/>
</dbReference>
<dbReference type="EC" id="3.1.-.-" evidence="4"/>
<dbReference type="Proteomes" id="UP001597340">
    <property type="component" value="Unassembled WGS sequence"/>
</dbReference>
<dbReference type="EMBL" id="JBHTNZ010000003">
    <property type="protein sequence ID" value="MFD1460641.1"/>
    <property type="molecule type" value="Genomic_DNA"/>
</dbReference>
<evidence type="ECO:0000256" key="1">
    <source>
        <dbReference type="ARBA" id="ARBA00022722"/>
    </source>
</evidence>
<reference evidence="5" key="1">
    <citation type="journal article" date="2019" name="Int. J. Syst. Evol. Microbiol.">
        <title>The Global Catalogue of Microorganisms (GCM) 10K type strain sequencing project: providing services to taxonomists for standard genome sequencing and annotation.</title>
        <authorList>
            <consortium name="The Broad Institute Genomics Platform"/>
            <consortium name="The Broad Institute Genome Sequencing Center for Infectious Disease"/>
            <person name="Wu L."/>
            <person name="Ma J."/>
        </authorList>
    </citation>
    <scope>NUCLEOTIDE SEQUENCE [LARGE SCALE GENOMIC DNA]</scope>
    <source>
        <strain evidence="5">CCM 9147</strain>
    </source>
</reference>
<keyword evidence="2" id="KW-0479">Metal-binding</keyword>
<keyword evidence="1" id="KW-0540">Nuclease</keyword>
<dbReference type="RefSeq" id="WP_229526754.1">
    <property type="nucleotide sequence ID" value="NZ_JAFFQR010000112.1"/>
</dbReference>
<protein>
    <submittedName>
        <fullName evidence="4">TatD family hydrolase</fullName>
        <ecNumber evidence="4">3.1.-.-</ecNumber>
    </submittedName>
</protein>
<dbReference type="GO" id="GO:0016787">
    <property type="term" value="F:hydrolase activity"/>
    <property type="evidence" value="ECO:0007669"/>
    <property type="project" value="UniProtKB-KW"/>
</dbReference>
<dbReference type="PROSITE" id="PS01090">
    <property type="entry name" value="TATD_2"/>
    <property type="match status" value="1"/>
</dbReference>
<dbReference type="Pfam" id="PF01026">
    <property type="entry name" value="TatD_DNase"/>
    <property type="match status" value="1"/>
</dbReference>
<dbReference type="PIRSF" id="PIRSF005902">
    <property type="entry name" value="DNase_TatD"/>
    <property type="match status" value="1"/>
</dbReference>
<dbReference type="NCBIfam" id="TIGR00010">
    <property type="entry name" value="YchF/TatD family DNA exonuclease"/>
    <property type="match status" value="1"/>
</dbReference>
<dbReference type="InterPro" id="IPR018228">
    <property type="entry name" value="DNase_TatD-rel_CS"/>
</dbReference>
<evidence type="ECO:0000313" key="5">
    <source>
        <dbReference type="Proteomes" id="UP001597340"/>
    </source>
</evidence>
<accession>A0ABW4DBC8</accession>
<organism evidence="4 5">
    <name type="scientific">Paenibacillus farraposensis</name>
    <dbReference type="NCBI Taxonomy" id="2807095"/>
    <lineage>
        <taxon>Bacteria</taxon>
        <taxon>Bacillati</taxon>
        <taxon>Bacillota</taxon>
        <taxon>Bacilli</taxon>
        <taxon>Bacillales</taxon>
        <taxon>Paenibacillaceae</taxon>
        <taxon>Paenibacillus</taxon>
    </lineage>
</organism>
<evidence type="ECO:0000256" key="2">
    <source>
        <dbReference type="ARBA" id="ARBA00022723"/>
    </source>
</evidence>
<keyword evidence="3 4" id="KW-0378">Hydrolase</keyword>
<dbReference type="CDD" id="cd01310">
    <property type="entry name" value="TatD_DNAse"/>
    <property type="match status" value="1"/>
</dbReference>
<dbReference type="InterPro" id="IPR015991">
    <property type="entry name" value="TatD/YcfH-like"/>
</dbReference>
<sequence length="269" mass="30284">MGMGTPLIDIGVNLMHRSFRTDREQVVERAAAEGITPLIITGTSVRSSRDASEYAARYPGKLYATAGVHPHDAKNCSADTIQQLRQLAGQPQVVSIGECGLDYNRDFSPRDVQRRWLGEQIQLAGELHMPLFLHERDAHEDFVAMLREHQGVVDKAVVHCFTGTAQELHTYIEMDLYIGITGWICDERRGKHLRELVRDIPLDRLMIETDAPFLTPRNLPVKPKDGRNEPFYLAHIAAMIAECTGRSMMEIEIATTETAKRFFGLTIAE</sequence>
<dbReference type="Gene3D" id="3.20.20.140">
    <property type="entry name" value="Metal-dependent hydrolases"/>
    <property type="match status" value="1"/>
</dbReference>